<gene>
    <name evidence="3" type="ordered locus">RHA1_ro09079</name>
</gene>
<dbReference type="PROSITE" id="PS00061">
    <property type="entry name" value="ADH_SHORT"/>
    <property type="match status" value="1"/>
</dbReference>
<dbReference type="InterPro" id="IPR020904">
    <property type="entry name" value="Sc_DH/Rdtase_CS"/>
</dbReference>
<dbReference type="InterPro" id="IPR036291">
    <property type="entry name" value="NAD(P)-bd_dom_sf"/>
</dbReference>
<dbReference type="Gene3D" id="3.40.50.720">
    <property type="entry name" value="NAD(P)-binding Rossmann-like Domain"/>
    <property type="match status" value="1"/>
</dbReference>
<dbReference type="SUPFAM" id="SSF51735">
    <property type="entry name" value="NAD(P)-binding Rossmann-fold domains"/>
    <property type="match status" value="1"/>
</dbReference>
<sequence length="281" mass="29528">MIDLTGKVAIVTGAASFHGDDDPYRVGQGASTASLLAQLGAKVVLADINGEVAEQRAKQIRADGGDAIAVETDVRVEEQVQRMITTAVDEFGRLDILHNNAADLRIPWEPGDPPITEFVVDTFHAQIETLLLGPMLGCKHAIPAMVNTGGGSITCTSSISGEMGELNLTTYSVAKAGVNQLVRAVSAQHGKQGIRCNAVAPGLILSSPGLQLGDELITQYTRHCDTPHVGQPEDIARVVAFLHSDAARYITGQVIRVDGGFTEHSPMVTEGRASGLVAGTT</sequence>
<dbReference type="CDD" id="cd05233">
    <property type="entry name" value="SDR_c"/>
    <property type="match status" value="1"/>
</dbReference>
<comment type="similarity">
    <text evidence="1">Belongs to the short-chain dehydrogenases/reductases (SDR) family.</text>
</comment>
<dbReference type="Proteomes" id="UP000008710">
    <property type="component" value="Plasmid pRHL1"/>
</dbReference>
<accession>Q0RX63</accession>
<keyword evidence="2 3" id="KW-0560">Oxidoreductase</keyword>
<evidence type="ECO:0000313" key="3">
    <source>
        <dbReference type="EMBL" id="ABH00123.1"/>
    </source>
</evidence>
<evidence type="ECO:0000256" key="1">
    <source>
        <dbReference type="ARBA" id="ARBA00006484"/>
    </source>
</evidence>
<organism evidence="3 4">
    <name type="scientific">Rhodococcus jostii (strain RHA1)</name>
    <dbReference type="NCBI Taxonomy" id="101510"/>
    <lineage>
        <taxon>Bacteria</taxon>
        <taxon>Bacillati</taxon>
        <taxon>Actinomycetota</taxon>
        <taxon>Actinomycetes</taxon>
        <taxon>Mycobacteriales</taxon>
        <taxon>Nocardiaceae</taxon>
        <taxon>Rhodococcus</taxon>
    </lineage>
</organism>
<keyword evidence="3" id="KW-0614">Plasmid</keyword>
<protein>
    <submittedName>
        <fullName evidence="3">Short-chained dehydrogenase</fullName>
        <ecNumber evidence="3">1.1.1.-</ecNumber>
    </submittedName>
</protein>
<dbReference type="GO" id="GO:0016491">
    <property type="term" value="F:oxidoreductase activity"/>
    <property type="evidence" value="ECO:0007669"/>
    <property type="project" value="UniProtKB-KW"/>
</dbReference>
<dbReference type="Pfam" id="PF13561">
    <property type="entry name" value="adh_short_C2"/>
    <property type="match status" value="1"/>
</dbReference>
<proteinExistence type="inferred from homology"/>
<dbReference type="EMBL" id="CP000432">
    <property type="protein sequence ID" value="ABH00123.1"/>
    <property type="molecule type" value="Genomic_DNA"/>
</dbReference>
<dbReference type="RefSeq" id="WP_011599799.1">
    <property type="nucleotide sequence ID" value="NC_008269.1"/>
</dbReference>
<dbReference type="PATRIC" id="fig|101510.16.peg.8360"/>
<dbReference type="EC" id="1.1.1.-" evidence="3"/>
<dbReference type="PRINTS" id="PR00081">
    <property type="entry name" value="GDHRDH"/>
</dbReference>
<dbReference type="KEGG" id="rha:RHA1_ro09079"/>
<dbReference type="FunFam" id="3.40.50.720:FF:000084">
    <property type="entry name" value="Short-chain dehydrogenase reductase"/>
    <property type="match status" value="1"/>
</dbReference>
<dbReference type="HOGENOM" id="CLU_010194_1_3_11"/>
<evidence type="ECO:0000256" key="2">
    <source>
        <dbReference type="ARBA" id="ARBA00023002"/>
    </source>
</evidence>
<geneLocation type="plasmid" evidence="3 4">
    <name>pRHL1</name>
</geneLocation>
<dbReference type="PANTHER" id="PTHR24321">
    <property type="entry name" value="DEHYDROGENASES, SHORT CHAIN"/>
    <property type="match status" value="1"/>
</dbReference>
<dbReference type="InterPro" id="IPR002347">
    <property type="entry name" value="SDR_fam"/>
</dbReference>
<reference evidence="4" key="1">
    <citation type="journal article" date="2006" name="Proc. Natl. Acad. Sci. U.S.A.">
        <title>The complete genome of Rhodococcus sp. RHA1 provides insights into a catabolic powerhouse.</title>
        <authorList>
            <person name="McLeod M.P."/>
            <person name="Warren R.L."/>
            <person name="Hsiao W.W.L."/>
            <person name="Araki N."/>
            <person name="Myhre M."/>
            <person name="Fernandes C."/>
            <person name="Miyazawa D."/>
            <person name="Wong W."/>
            <person name="Lillquist A.L."/>
            <person name="Wang D."/>
            <person name="Dosanjh M."/>
            <person name="Hara H."/>
            <person name="Petrescu A."/>
            <person name="Morin R.D."/>
            <person name="Yang G."/>
            <person name="Stott J.M."/>
            <person name="Schein J.E."/>
            <person name="Shin H."/>
            <person name="Smailus D."/>
            <person name="Siddiqui A.S."/>
            <person name="Marra M.A."/>
            <person name="Jones S.J.M."/>
            <person name="Holt R."/>
            <person name="Brinkman F.S.L."/>
            <person name="Miyauchi K."/>
            <person name="Fukuda M."/>
            <person name="Davies J.E."/>
            <person name="Mohn W.W."/>
            <person name="Eltis L.D."/>
        </authorList>
    </citation>
    <scope>NUCLEOTIDE SEQUENCE [LARGE SCALE GENOMIC DNA]</scope>
    <source>
        <strain evidence="4">RHA1</strain>
    </source>
</reference>
<dbReference type="OrthoDB" id="7064009at2"/>
<dbReference type="AlphaFoldDB" id="Q0RX63"/>
<name>Q0RX63_RHOJR</name>
<evidence type="ECO:0000313" key="4">
    <source>
        <dbReference type="Proteomes" id="UP000008710"/>
    </source>
</evidence>
<dbReference type="PANTHER" id="PTHR24321:SF8">
    <property type="entry name" value="ESTRADIOL 17-BETA-DEHYDROGENASE 8-RELATED"/>
    <property type="match status" value="1"/>
</dbReference>